<dbReference type="GO" id="GO:0016866">
    <property type="term" value="F:intramolecular transferase activity"/>
    <property type="evidence" value="ECO:0007669"/>
    <property type="project" value="InterPro"/>
</dbReference>
<dbReference type="InterPro" id="IPR016176">
    <property type="entry name" value="Cbl-dep_enz_cat"/>
</dbReference>
<feature type="domain" description="Methylmalonyl-CoA mutase alpha/beta chain catalytic" evidence="1">
    <location>
        <begin position="42"/>
        <end position="125"/>
    </location>
</feature>
<reference evidence="2" key="1">
    <citation type="journal article" date="2013" name="Environ. Microbiol.">
        <title>Microbiota from the distal guts of lean and obese adolescents exhibit partial functional redundancy besides clear differences in community structure.</title>
        <authorList>
            <person name="Ferrer M."/>
            <person name="Ruiz A."/>
            <person name="Lanza F."/>
            <person name="Haange S.B."/>
            <person name="Oberbach A."/>
            <person name="Till H."/>
            <person name="Bargiela R."/>
            <person name="Campoy C."/>
            <person name="Segura M.T."/>
            <person name="Richter M."/>
            <person name="von Bergen M."/>
            <person name="Seifert J."/>
            <person name="Suarez A."/>
        </authorList>
    </citation>
    <scope>NUCLEOTIDE SEQUENCE</scope>
</reference>
<dbReference type="AlphaFoldDB" id="K1SB37"/>
<protein>
    <submittedName>
        <fullName evidence="2">Methylmalonyl-CoA mutase small subunit</fullName>
    </submittedName>
</protein>
<dbReference type="InterPro" id="IPR006099">
    <property type="entry name" value="MeMalonylCoA_mutase_a/b_cat"/>
</dbReference>
<dbReference type="PANTHER" id="PTHR48101:SF1">
    <property type="entry name" value="METHYLMALONYL-COA MUTASE, LARGE SUBUNIT"/>
    <property type="match status" value="1"/>
</dbReference>
<name>K1SB37_9ZZZZ</name>
<comment type="caution">
    <text evidence="2">The sequence shown here is derived from an EMBL/GenBank/DDBJ whole genome shotgun (WGS) entry which is preliminary data.</text>
</comment>
<evidence type="ECO:0000313" key="2">
    <source>
        <dbReference type="EMBL" id="EKC44621.1"/>
    </source>
</evidence>
<dbReference type="Gene3D" id="3.20.20.240">
    <property type="entry name" value="Methylmalonyl-CoA mutase"/>
    <property type="match status" value="1"/>
</dbReference>
<dbReference type="SUPFAM" id="SSF51703">
    <property type="entry name" value="Cobalamin (vitamin B12)-dependent enzymes"/>
    <property type="match status" value="1"/>
</dbReference>
<accession>K1SB37</accession>
<dbReference type="Pfam" id="PF01642">
    <property type="entry name" value="MM_CoA_mutase"/>
    <property type="match status" value="1"/>
</dbReference>
<sequence length="185" mass="20389">MANTEREKLFTEFPPVPTEQWEEVIKVDLKGADYERKLVWRTGEGFNVRPYYRAENLEGIKFLGSQAGEFPYVRGTRAHNRWHVHQTITVNCPKEANAEALKLLNAGVDSLGFEIAKEGFTAADLETLLAEIHIPAIGLVFSGKGMGDLAEAVIAKLEKEGIAADADVAFVIDPIVKGLSQKGCF</sequence>
<gene>
    <name evidence="2" type="ORF">OBE_17379</name>
</gene>
<dbReference type="EMBL" id="AJWZ01011605">
    <property type="protein sequence ID" value="EKC44621.1"/>
    <property type="molecule type" value="Genomic_DNA"/>
</dbReference>
<organism evidence="2">
    <name type="scientific">human gut metagenome</name>
    <dbReference type="NCBI Taxonomy" id="408170"/>
    <lineage>
        <taxon>unclassified sequences</taxon>
        <taxon>metagenomes</taxon>
        <taxon>organismal metagenomes</taxon>
    </lineage>
</organism>
<dbReference type="GO" id="GO:0031419">
    <property type="term" value="F:cobalamin binding"/>
    <property type="evidence" value="ECO:0007669"/>
    <property type="project" value="InterPro"/>
</dbReference>
<feature type="non-terminal residue" evidence="2">
    <location>
        <position position="185"/>
    </location>
</feature>
<evidence type="ECO:0000259" key="1">
    <source>
        <dbReference type="Pfam" id="PF01642"/>
    </source>
</evidence>
<dbReference type="PANTHER" id="PTHR48101">
    <property type="entry name" value="METHYLMALONYL-COA MUTASE, MITOCHONDRIAL-RELATED"/>
    <property type="match status" value="1"/>
</dbReference>
<proteinExistence type="predicted"/>